<protein>
    <submittedName>
        <fullName evidence="1">Uncharacterized protein</fullName>
    </submittedName>
</protein>
<keyword evidence="2" id="KW-1185">Reference proteome</keyword>
<sequence length="160" mass="18917">MTRDIFLQTWQKGRHEARSIGRLEGIVFDECSRNAKTVQKLAICVTHVLAERDRIKSQKIIRPLPPSYYVTTRSEKTASAAASAPHEDPFETERLDRLERKLQRIADFAERSKRSVDSQRNLPKNVESLRRLQRYFEKVDHCNEYLRTMNDENQRYVGYF</sequence>
<dbReference type="EMBL" id="CATQJA010002578">
    <property type="protein sequence ID" value="CAJ0571690.1"/>
    <property type="molecule type" value="Genomic_DNA"/>
</dbReference>
<reference evidence="1" key="1">
    <citation type="submission" date="2023-06" db="EMBL/GenBank/DDBJ databases">
        <authorList>
            <person name="Delattre M."/>
        </authorList>
    </citation>
    <scope>NUCLEOTIDE SEQUENCE</scope>
    <source>
        <strain evidence="1">AF72</strain>
    </source>
</reference>
<name>A0AA36G0S0_9BILA</name>
<evidence type="ECO:0000313" key="2">
    <source>
        <dbReference type="Proteomes" id="UP001177023"/>
    </source>
</evidence>
<gene>
    <name evidence="1" type="ORF">MSPICULIGERA_LOCUS10090</name>
</gene>
<proteinExistence type="predicted"/>
<organism evidence="1 2">
    <name type="scientific">Mesorhabditis spiculigera</name>
    <dbReference type="NCBI Taxonomy" id="96644"/>
    <lineage>
        <taxon>Eukaryota</taxon>
        <taxon>Metazoa</taxon>
        <taxon>Ecdysozoa</taxon>
        <taxon>Nematoda</taxon>
        <taxon>Chromadorea</taxon>
        <taxon>Rhabditida</taxon>
        <taxon>Rhabditina</taxon>
        <taxon>Rhabditomorpha</taxon>
        <taxon>Rhabditoidea</taxon>
        <taxon>Rhabditidae</taxon>
        <taxon>Mesorhabditinae</taxon>
        <taxon>Mesorhabditis</taxon>
    </lineage>
</organism>
<accession>A0AA36G0S0</accession>
<dbReference type="AlphaFoldDB" id="A0AA36G0S0"/>
<comment type="caution">
    <text evidence="1">The sequence shown here is derived from an EMBL/GenBank/DDBJ whole genome shotgun (WGS) entry which is preliminary data.</text>
</comment>
<evidence type="ECO:0000313" key="1">
    <source>
        <dbReference type="EMBL" id="CAJ0571690.1"/>
    </source>
</evidence>
<dbReference type="Proteomes" id="UP001177023">
    <property type="component" value="Unassembled WGS sequence"/>
</dbReference>
<feature type="non-terminal residue" evidence="1">
    <location>
        <position position="1"/>
    </location>
</feature>